<dbReference type="InterPro" id="IPR036055">
    <property type="entry name" value="LDL_receptor-like_sf"/>
</dbReference>
<evidence type="ECO:0000313" key="4">
    <source>
        <dbReference type="Proteomes" id="UP000478052"/>
    </source>
</evidence>
<accession>A0A6G0YTR4</accession>
<dbReference type="FunFam" id="4.10.400.10:FF:000004">
    <property type="entry name" value="Low-density lipoprotein receptor-related protein 1"/>
    <property type="match status" value="1"/>
</dbReference>
<sequence>MSEISTLVNLFKWPIHRKISSDKPVSTTTRRPIPHVECTLRQHTCRNGKCVPLAWMCDGDDDCGDNTDELPDMCKTVLYVNNAAAAAAATAYDDPKPATMTTALRT</sequence>
<reference evidence="3 4" key="1">
    <citation type="submission" date="2019-08" db="EMBL/GenBank/DDBJ databases">
        <title>Whole genome of Aphis craccivora.</title>
        <authorList>
            <person name="Voronova N.V."/>
            <person name="Shulinski R.S."/>
            <person name="Bandarenka Y.V."/>
            <person name="Zhorov D.G."/>
            <person name="Warner D."/>
        </authorList>
    </citation>
    <scope>NUCLEOTIDE SEQUENCE [LARGE SCALE GENOMIC DNA]</scope>
    <source>
        <strain evidence="3">180601</strain>
        <tissue evidence="3">Whole Body</tissue>
    </source>
</reference>
<keyword evidence="1 2" id="KW-1015">Disulfide bond</keyword>
<dbReference type="AlphaFoldDB" id="A0A6G0YTR4"/>
<keyword evidence="3" id="KW-0449">Lipoprotein</keyword>
<comment type="caution">
    <text evidence="2">Lacks conserved residue(s) required for the propagation of feature annotation.</text>
</comment>
<keyword evidence="4" id="KW-1185">Reference proteome</keyword>
<evidence type="ECO:0000313" key="3">
    <source>
        <dbReference type="EMBL" id="KAF0761290.1"/>
    </source>
</evidence>
<protein>
    <submittedName>
        <fullName evidence="3">Low-density lipoprotein receptor-like isoform X3</fullName>
    </submittedName>
</protein>
<dbReference type="InterPro" id="IPR023415">
    <property type="entry name" value="LDLR_class-A_CS"/>
</dbReference>
<gene>
    <name evidence="3" type="ORF">FWK35_00018017</name>
</gene>
<dbReference type="InterPro" id="IPR002172">
    <property type="entry name" value="LDrepeatLR_classA_rpt"/>
</dbReference>
<feature type="disulfide bond" evidence="2">
    <location>
        <begin position="45"/>
        <end position="63"/>
    </location>
</feature>
<dbReference type="SUPFAM" id="SSF57424">
    <property type="entry name" value="LDL receptor-like module"/>
    <property type="match status" value="1"/>
</dbReference>
<dbReference type="SMART" id="SM00192">
    <property type="entry name" value="LDLa"/>
    <property type="match status" value="1"/>
</dbReference>
<dbReference type="EMBL" id="VUJU01002438">
    <property type="protein sequence ID" value="KAF0761290.1"/>
    <property type="molecule type" value="Genomic_DNA"/>
</dbReference>
<comment type="caution">
    <text evidence="3">The sequence shown here is derived from an EMBL/GenBank/DDBJ whole genome shotgun (WGS) entry which is preliminary data.</text>
</comment>
<dbReference type="Proteomes" id="UP000478052">
    <property type="component" value="Unassembled WGS sequence"/>
</dbReference>
<evidence type="ECO:0000256" key="2">
    <source>
        <dbReference type="PROSITE-ProRule" id="PRU00124"/>
    </source>
</evidence>
<feature type="disulfide bond" evidence="2">
    <location>
        <begin position="38"/>
        <end position="50"/>
    </location>
</feature>
<dbReference type="Pfam" id="PF00057">
    <property type="entry name" value="Ldl_recept_a"/>
    <property type="match status" value="1"/>
</dbReference>
<evidence type="ECO:0000256" key="1">
    <source>
        <dbReference type="ARBA" id="ARBA00023157"/>
    </source>
</evidence>
<dbReference type="PROSITE" id="PS01209">
    <property type="entry name" value="LDLRA_1"/>
    <property type="match status" value="1"/>
</dbReference>
<dbReference type="Gene3D" id="4.10.400.10">
    <property type="entry name" value="Low-density Lipoprotein Receptor"/>
    <property type="match status" value="1"/>
</dbReference>
<proteinExistence type="predicted"/>
<name>A0A6G0YTR4_APHCR</name>
<dbReference type="PROSITE" id="PS50068">
    <property type="entry name" value="LDLRA_2"/>
    <property type="match status" value="1"/>
</dbReference>
<keyword evidence="3" id="KW-0675">Receptor</keyword>
<organism evidence="3 4">
    <name type="scientific">Aphis craccivora</name>
    <name type="common">Cowpea aphid</name>
    <dbReference type="NCBI Taxonomy" id="307492"/>
    <lineage>
        <taxon>Eukaryota</taxon>
        <taxon>Metazoa</taxon>
        <taxon>Ecdysozoa</taxon>
        <taxon>Arthropoda</taxon>
        <taxon>Hexapoda</taxon>
        <taxon>Insecta</taxon>
        <taxon>Pterygota</taxon>
        <taxon>Neoptera</taxon>
        <taxon>Paraneoptera</taxon>
        <taxon>Hemiptera</taxon>
        <taxon>Sternorrhyncha</taxon>
        <taxon>Aphidomorpha</taxon>
        <taxon>Aphidoidea</taxon>
        <taxon>Aphididae</taxon>
        <taxon>Aphidini</taxon>
        <taxon>Aphis</taxon>
        <taxon>Aphis</taxon>
    </lineage>
</organism>